<comment type="caution">
    <text evidence="5">The sequence shown here is derived from an EMBL/GenBank/DDBJ whole genome shotgun (WGS) entry which is preliminary data.</text>
</comment>
<keyword evidence="6" id="KW-1185">Reference proteome</keyword>
<dbReference type="PANTHER" id="PTHR12128">
    <property type="entry name" value="DIHYDRODIPICOLINATE SYNTHASE"/>
    <property type="match status" value="1"/>
</dbReference>
<evidence type="ECO:0000313" key="5">
    <source>
        <dbReference type="EMBL" id="MFC4912118.1"/>
    </source>
</evidence>
<gene>
    <name evidence="5" type="ORF">ACFPCY_32785</name>
</gene>
<evidence type="ECO:0000256" key="2">
    <source>
        <dbReference type="ARBA" id="ARBA00023239"/>
    </source>
</evidence>
<reference evidence="6" key="1">
    <citation type="journal article" date="2019" name="Int. J. Syst. Evol. Microbiol.">
        <title>The Global Catalogue of Microorganisms (GCM) 10K type strain sequencing project: providing services to taxonomists for standard genome sequencing and annotation.</title>
        <authorList>
            <consortium name="The Broad Institute Genomics Platform"/>
            <consortium name="The Broad Institute Genome Sequencing Center for Infectious Disease"/>
            <person name="Wu L."/>
            <person name="Ma J."/>
        </authorList>
    </citation>
    <scope>NUCLEOTIDE SEQUENCE [LARGE SCALE GENOMIC DNA]</scope>
    <source>
        <strain evidence="6">KLKA75</strain>
    </source>
</reference>
<dbReference type="Proteomes" id="UP001595872">
    <property type="component" value="Unassembled WGS sequence"/>
</dbReference>
<dbReference type="Gene3D" id="3.20.20.70">
    <property type="entry name" value="Aldolase class I"/>
    <property type="match status" value="1"/>
</dbReference>
<dbReference type="InterPro" id="IPR020625">
    <property type="entry name" value="Schiff_base-form_aldolases_AS"/>
</dbReference>
<dbReference type="PIRSF" id="PIRSF001365">
    <property type="entry name" value="DHDPS"/>
    <property type="match status" value="1"/>
</dbReference>
<evidence type="ECO:0000256" key="4">
    <source>
        <dbReference type="PIRNR" id="PIRNR001365"/>
    </source>
</evidence>
<evidence type="ECO:0000256" key="1">
    <source>
        <dbReference type="ARBA" id="ARBA00007592"/>
    </source>
</evidence>
<dbReference type="RefSeq" id="WP_378261721.1">
    <property type="nucleotide sequence ID" value="NZ_JBHSIT010000011.1"/>
</dbReference>
<protein>
    <submittedName>
        <fullName evidence="5">Dihydrodipicolinate synthase family protein</fullName>
    </submittedName>
</protein>
<name>A0ABV9U8A0_9ACTN</name>
<evidence type="ECO:0000313" key="6">
    <source>
        <dbReference type="Proteomes" id="UP001595872"/>
    </source>
</evidence>
<dbReference type="SUPFAM" id="SSF51569">
    <property type="entry name" value="Aldolase"/>
    <property type="match status" value="1"/>
</dbReference>
<dbReference type="PANTHER" id="PTHR12128:SF66">
    <property type="entry name" value="4-HYDROXY-2-OXOGLUTARATE ALDOLASE, MITOCHONDRIAL"/>
    <property type="match status" value="1"/>
</dbReference>
<dbReference type="PROSITE" id="PS00666">
    <property type="entry name" value="DHDPS_2"/>
    <property type="match status" value="1"/>
</dbReference>
<dbReference type="PRINTS" id="PR00146">
    <property type="entry name" value="DHPICSNTHASE"/>
</dbReference>
<evidence type="ECO:0000256" key="3">
    <source>
        <dbReference type="ARBA" id="ARBA00023270"/>
    </source>
</evidence>
<dbReference type="SMART" id="SM01130">
    <property type="entry name" value="DHDPS"/>
    <property type="match status" value="1"/>
</dbReference>
<organism evidence="5 6">
    <name type="scientific">Actinomadura gamaensis</name>
    <dbReference type="NCBI Taxonomy" id="1763541"/>
    <lineage>
        <taxon>Bacteria</taxon>
        <taxon>Bacillati</taxon>
        <taxon>Actinomycetota</taxon>
        <taxon>Actinomycetes</taxon>
        <taxon>Streptosporangiales</taxon>
        <taxon>Thermomonosporaceae</taxon>
        <taxon>Actinomadura</taxon>
    </lineage>
</organism>
<keyword evidence="3" id="KW-0704">Schiff base</keyword>
<accession>A0ABV9U8A0</accession>
<proteinExistence type="inferred from homology"/>
<dbReference type="Pfam" id="PF00701">
    <property type="entry name" value="DHDPS"/>
    <property type="match status" value="1"/>
</dbReference>
<dbReference type="InterPro" id="IPR002220">
    <property type="entry name" value="DapA-like"/>
</dbReference>
<dbReference type="InterPro" id="IPR013785">
    <property type="entry name" value="Aldolase_TIM"/>
</dbReference>
<dbReference type="EMBL" id="JBHSIT010000011">
    <property type="protein sequence ID" value="MFC4912118.1"/>
    <property type="molecule type" value="Genomic_DNA"/>
</dbReference>
<comment type="similarity">
    <text evidence="1 4">Belongs to the DapA family.</text>
</comment>
<keyword evidence="2 4" id="KW-0456">Lyase</keyword>
<sequence>MYGIHVPLVTPFTPDGEVDVASLERLAKHVLDAGVDGLVALSTTGEAGMLTPDEQETVLRVTRSVCDSYGVPLTVGAGTMGTDATIAQARERARYADTLLVVAPYYVRPTEDGVVQHFAAVASAVDVPVLMYNIPYRTGRALSAEALLRVLALDGVAGVKHCPGGMDADTLTLLAEAGEKILCGDDPYIYPMRTLGGGGAIAATANLVPSAYTSLDLDTHNRLVPLVGALFSEPSPTVLKACLAARGIIDAPDVRAPFQPPRPEPVDRALKILTELP</sequence>